<organism evidence="7 8">
    <name type="scientific">Candidatus Magasanikbacteria bacterium GW2011_GWC2_34_16</name>
    <dbReference type="NCBI Taxonomy" id="1619045"/>
    <lineage>
        <taxon>Bacteria</taxon>
        <taxon>Candidatus Magasanikiibacteriota</taxon>
    </lineage>
</organism>
<evidence type="ECO:0000256" key="1">
    <source>
        <dbReference type="ARBA" id="ARBA00010254"/>
    </source>
</evidence>
<keyword evidence="2 6" id="KW-0699">rRNA-binding</keyword>
<reference evidence="7 8" key="1">
    <citation type="journal article" date="2015" name="Nature">
        <title>rRNA introns, odd ribosomes, and small enigmatic genomes across a large radiation of phyla.</title>
        <authorList>
            <person name="Brown C.T."/>
            <person name="Hug L.A."/>
            <person name="Thomas B.C."/>
            <person name="Sharon I."/>
            <person name="Castelle C.J."/>
            <person name="Singh A."/>
            <person name="Wilkins M.J."/>
            <person name="Williams K.H."/>
            <person name="Banfield J.F."/>
        </authorList>
    </citation>
    <scope>NUCLEOTIDE SEQUENCE [LARGE SCALE GENOMIC DNA]</scope>
</reference>
<dbReference type="NCBIfam" id="NF004123">
    <property type="entry name" value="PRK05610.1"/>
    <property type="match status" value="1"/>
</dbReference>
<dbReference type="Pfam" id="PF00366">
    <property type="entry name" value="Ribosomal_S17"/>
    <property type="match status" value="1"/>
</dbReference>
<dbReference type="CDD" id="cd00364">
    <property type="entry name" value="Ribosomal_uS17"/>
    <property type="match status" value="1"/>
</dbReference>
<evidence type="ECO:0000313" key="7">
    <source>
        <dbReference type="EMBL" id="KKP59637.1"/>
    </source>
</evidence>
<proteinExistence type="inferred from homology"/>
<dbReference type="PANTHER" id="PTHR10744">
    <property type="entry name" value="40S RIBOSOMAL PROTEIN S11 FAMILY MEMBER"/>
    <property type="match status" value="1"/>
</dbReference>
<dbReference type="InterPro" id="IPR000266">
    <property type="entry name" value="Ribosomal_uS17"/>
</dbReference>
<evidence type="ECO:0000256" key="6">
    <source>
        <dbReference type="HAMAP-Rule" id="MF_01345"/>
    </source>
</evidence>
<keyword evidence="4 6" id="KW-0689">Ribosomal protein</keyword>
<dbReference type="InterPro" id="IPR019984">
    <property type="entry name" value="Ribosomal_uS17_bact/chlr"/>
</dbReference>
<dbReference type="PRINTS" id="PR00973">
    <property type="entry name" value="RIBOSOMALS17"/>
</dbReference>
<sequence>MTTESKTINIRQFVGLVTSAKMDKTIVVKVDRMKENLKYHKSFRVSKKYHVHDEKGLAKEGDKVEFCQCRPLSKTKCWRLVKVLN</sequence>
<dbReference type="Gene3D" id="2.40.50.140">
    <property type="entry name" value="Nucleic acid-binding proteins"/>
    <property type="match status" value="1"/>
</dbReference>
<dbReference type="Proteomes" id="UP000034927">
    <property type="component" value="Unassembled WGS sequence"/>
</dbReference>
<accession>A0A0G0DWX8</accession>
<dbReference type="InterPro" id="IPR012340">
    <property type="entry name" value="NA-bd_OB-fold"/>
</dbReference>
<evidence type="ECO:0000256" key="4">
    <source>
        <dbReference type="ARBA" id="ARBA00022980"/>
    </source>
</evidence>
<comment type="function">
    <text evidence="6">One of the primary rRNA binding proteins, it binds specifically to the 5'-end of 16S ribosomal RNA.</text>
</comment>
<evidence type="ECO:0000313" key="8">
    <source>
        <dbReference type="Proteomes" id="UP000034927"/>
    </source>
</evidence>
<dbReference type="GO" id="GO:0006412">
    <property type="term" value="P:translation"/>
    <property type="evidence" value="ECO:0007669"/>
    <property type="project" value="UniProtKB-UniRule"/>
</dbReference>
<dbReference type="NCBIfam" id="TIGR03635">
    <property type="entry name" value="uS17_bact"/>
    <property type="match status" value="1"/>
</dbReference>
<comment type="similarity">
    <text evidence="1 6">Belongs to the universal ribosomal protein uS17 family.</text>
</comment>
<comment type="caution">
    <text evidence="7">The sequence shown here is derived from an EMBL/GenBank/DDBJ whole genome shotgun (WGS) entry which is preliminary data.</text>
</comment>
<dbReference type="PANTHER" id="PTHR10744:SF1">
    <property type="entry name" value="SMALL RIBOSOMAL SUBUNIT PROTEIN US17M"/>
    <property type="match status" value="1"/>
</dbReference>
<keyword evidence="5 6" id="KW-0687">Ribonucleoprotein</keyword>
<dbReference type="GO" id="GO:0003735">
    <property type="term" value="F:structural constituent of ribosome"/>
    <property type="evidence" value="ECO:0007669"/>
    <property type="project" value="UniProtKB-UniRule"/>
</dbReference>
<evidence type="ECO:0000256" key="2">
    <source>
        <dbReference type="ARBA" id="ARBA00022730"/>
    </source>
</evidence>
<dbReference type="SUPFAM" id="SSF50249">
    <property type="entry name" value="Nucleic acid-binding proteins"/>
    <property type="match status" value="1"/>
</dbReference>
<dbReference type="EMBL" id="LBPO01000001">
    <property type="protein sequence ID" value="KKP59637.1"/>
    <property type="molecule type" value="Genomic_DNA"/>
</dbReference>
<name>A0A0G0DWX8_9BACT</name>
<dbReference type="GO" id="GO:0022627">
    <property type="term" value="C:cytosolic small ribosomal subunit"/>
    <property type="evidence" value="ECO:0007669"/>
    <property type="project" value="UniProtKB-UniRule"/>
</dbReference>
<dbReference type="HAMAP" id="MF_01345_B">
    <property type="entry name" value="Ribosomal_uS17_B"/>
    <property type="match status" value="1"/>
</dbReference>
<keyword evidence="3 6" id="KW-0694">RNA-binding</keyword>
<gene>
    <name evidence="6" type="primary">rpsQ</name>
    <name evidence="7" type="ORF">UR53_C0001G0137</name>
</gene>
<dbReference type="AlphaFoldDB" id="A0A0G0DWX8"/>
<evidence type="ECO:0000256" key="5">
    <source>
        <dbReference type="ARBA" id="ARBA00023274"/>
    </source>
</evidence>
<protein>
    <recommendedName>
        <fullName evidence="6">Small ribosomal subunit protein uS17</fullName>
    </recommendedName>
</protein>
<dbReference type="GO" id="GO:0019843">
    <property type="term" value="F:rRNA binding"/>
    <property type="evidence" value="ECO:0007669"/>
    <property type="project" value="UniProtKB-UniRule"/>
</dbReference>
<comment type="subunit">
    <text evidence="6">Part of the 30S ribosomal subunit.</text>
</comment>
<dbReference type="PATRIC" id="fig|1619045.3.peg.143"/>
<evidence type="ECO:0000256" key="3">
    <source>
        <dbReference type="ARBA" id="ARBA00022884"/>
    </source>
</evidence>